<dbReference type="PROSITE" id="PS00134">
    <property type="entry name" value="TRYPSIN_HIS"/>
    <property type="match status" value="2"/>
</dbReference>
<dbReference type="Gene3D" id="4.10.400.10">
    <property type="entry name" value="Low-density Lipoprotein Receptor"/>
    <property type="match status" value="3"/>
</dbReference>
<comment type="function">
    <text evidence="5">Fibrinolytic activity; shows preferential cleavage of Arg-Gly bonds in all three fibrinogen chains. Contact with the caterpillars causes severe bleeding, due the anticoagulant effect of the protein.</text>
</comment>
<keyword evidence="3 7" id="KW-1015">Disulfide bond</keyword>
<dbReference type="SUPFAM" id="SSF50494">
    <property type="entry name" value="Trypsin-like serine proteases"/>
    <property type="match status" value="2"/>
</dbReference>
<dbReference type="InterPro" id="IPR001254">
    <property type="entry name" value="Trypsin_dom"/>
</dbReference>
<dbReference type="SMART" id="SM00020">
    <property type="entry name" value="Tryp_SPc"/>
    <property type="match status" value="2"/>
</dbReference>
<feature type="transmembrane region" description="Helical" evidence="8">
    <location>
        <begin position="889"/>
        <end position="911"/>
    </location>
</feature>
<feature type="disulfide bond" evidence="7">
    <location>
        <begin position="562"/>
        <end position="574"/>
    </location>
</feature>
<evidence type="ECO:0000256" key="5">
    <source>
        <dbReference type="ARBA" id="ARBA00055534"/>
    </source>
</evidence>
<evidence type="ECO:0000256" key="6">
    <source>
        <dbReference type="ARBA" id="ARBA00084094"/>
    </source>
</evidence>
<dbReference type="CDD" id="cd00190">
    <property type="entry name" value="Tryp_SPc"/>
    <property type="match status" value="2"/>
</dbReference>
<feature type="domain" description="Peptidase S1" evidence="10">
    <location>
        <begin position="792"/>
        <end position="1037"/>
    </location>
</feature>
<reference evidence="11 12" key="1">
    <citation type="submission" date="2020-04" db="EMBL/GenBank/DDBJ databases">
        <authorList>
            <person name="Wallbank WR R."/>
            <person name="Pardo Diaz C."/>
            <person name="Kozak K."/>
            <person name="Martin S."/>
            <person name="Jiggins C."/>
            <person name="Moest M."/>
            <person name="Warren A I."/>
            <person name="Byers J.R.P. K."/>
            <person name="Montejo-Kovacevich G."/>
            <person name="Yen C E."/>
        </authorList>
    </citation>
    <scope>NUCLEOTIDE SEQUENCE [LARGE SCALE GENOMIC DNA]</scope>
</reference>
<dbReference type="Proteomes" id="UP000494256">
    <property type="component" value="Unassembled WGS sequence"/>
</dbReference>
<dbReference type="GO" id="GO:0004252">
    <property type="term" value="F:serine-type endopeptidase activity"/>
    <property type="evidence" value="ECO:0007669"/>
    <property type="project" value="InterPro"/>
</dbReference>
<dbReference type="PROSITE" id="PS50068">
    <property type="entry name" value="LDLRA_2"/>
    <property type="match status" value="3"/>
</dbReference>
<dbReference type="InterPro" id="IPR009003">
    <property type="entry name" value="Peptidase_S1_PA"/>
</dbReference>
<dbReference type="PRINTS" id="PR00261">
    <property type="entry name" value="LDLRECEPTOR"/>
</dbReference>
<evidence type="ECO:0000256" key="9">
    <source>
        <dbReference type="SAM" id="SignalP"/>
    </source>
</evidence>
<organism evidence="11 12">
    <name type="scientific">Arctia plantaginis</name>
    <name type="common">Wood tiger moth</name>
    <name type="synonym">Phalaena plantaginis</name>
    <dbReference type="NCBI Taxonomy" id="874455"/>
    <lineage>
        <taxon>Eukaryota</taxon>
        <taxon>Metazoa</taxon>
        <taxon>Ecdysozoa</taxon>
        <taxon>Arthropoda</taxon>
        <taxon>Hexapoda</taxon>
        <taxon>Insecta</taxon>
        <taxon>Pterygota</taxon>
        <taxon>Neoptera</taxon>
        <taxon>Endopterygota</taxon>
        <taxon>Lepidoptera</taxon>
        <taxon>Glossata</taxon>
        <taxon>Ditrysia</taxon>
        <taxon>Noctuoidea</taxon>
        <taxon>Erebidae</taxon>
        <taxon>Arctiinae</taxon>
        <taxon>Arctia</taxon>
    </lineage>
</organism>
<evidence type="ECO:0000256" key="8">
    <source>
        <dbReference type="SAM" id="Phobius"/>
    </source>
</evidence>
<keyword evidence="9" id="KW-0732">Signal</keyword>
<proteinExistence type="predicted"/>
<dbReference type="InterPro" id="IPR023415">
    <property type="entry name" value="LDLR_class-A_CS"/>
</dbReference>
<feature type="disulfide bond" evidence="7">
    <location>
        <begin position="569"/>
        <end position="587"/>
    </location>
</feature>
<dbReference type="PANTHER" id="PTHR24252:SF7">
    <property type="entry name" value="HYALIN"/>
    <property type="match status" value="1"/>
</dbReference>
<dbReference type="Gene3D" id="2.40.10.10">
    <property type="entry name" value="Trypsin-like serine proteases"/>
    <property type="match status" value="2"/>
</dbReference>
<dbReference type="PROSITE" id="PS01209">
    <property type="entry name" value="LDLRA_1"/>
    <property type="match status" value="3"/>
</dbReference>
<dbReference type="GO" id="GO:0006508">
    <property type="term" value="P:proteolysis"/>
    <property type="evidence" value="ECO:0007669"/>
    <property type="project" value="InterPro"/>
</dbReference>
<keyword evidence="8" id="KW-0472">Membrane</keyword>
<keyword evidence="4" id="KW-1199">Hemostasis impairing toxin</keyword>
<dbReference type="InterPro" id="IPR043504">
    <property type="entry name" value="Peptidase_S1_PA_chymotrypsin"/>
</dbReference>
<evidence type="ECO:0000256" key="7">
    <source>
        <dbReference type="PROSITE-ProRule" id="PRU00124"/>
    </source>
</evidence>
<evidence type="ECO:0000256" key="1">
    <source>
        <dbReference type="ARBA" id="ARBA00004239"/>
    </source>
</evidence>
<dbReference type="Pfam" id="PF00089">
    <property type="entry name" value="Trypsin"/>
    <property type="match status" value="2"/>
</dbReference>
<dbReference type="SMART" id="SM00192">
    <property type="entry name" value="LDLa"/>
    <property type="match status" value="3"/>
</dbReference>
<keyword evidence="2" id="KW-0800">Toxin</keyword>
<dbReference type="PROSITE" id="PS50240">
    <property type="entry name" value="TRYPSIN_DOM"/>
    <property type="match status" value="2"/>
</dbReference>
<feature type="disulfide bond" evidence="7">
    <location>
        <begin position="104"/>
        <end position="122"/>
    </location>
</feature>
<dbReference type="OrthoDB" id="1470350at2759"/>
<evidence type="ECO:0000313" key="12">
    <source>
        <dbReference type="Proteomes" id="UP000494256"/>
    </source>
</evidence>
<feature type="disulfide bond" evidence="7">
    <location>
        <begin position="97"/>
        <end position="109"/>
    </location>
</feature>
<comment type="caution">
    <text evidence="7">Lacks conserved residue(s) required for the propagation of feature annotation.</text>
</comment>
<dbReference type="SUPFAM" id="SSF57424">
    <property type="entry name" value="LDL receptor-like module"/>
    <property type="match status" value="3"/>
</dbReference>
<keyword evidence="8" id="KW-0812">Transmembrane</keyword>
<dbReference type="GO" id="GO:0005576">
    <property type="term" value="C:extracellular region"/>
    <property type="evidence" value="ECO:0007669"/>
    <property type="project" value="UniProtKB-SubCell"/>
</dbReference>
<dbReference type="InterPro" id="IPR002172">
    <property type="entry name" value="LDrepeatLR_classA_rpt"/>
</dbReference>
<evidence type="ECO:0000256" key="3">
    <source>
        <dbReference type="ARBA" id="ARBA00023157"/>
    </source>
</evidence>
<dbReference type="GO" id="GO:0090729">
    <property type="term" value="F:toxin activity"/>
    <property type="evidence" value="ECO:0007669"/>
    <property type="project" value="UniProtKB-KW"/>
</dbReference>
<dbReference type="Pfam" id="PF00057">
    <property type="entry name" value="Ldl_recept_a"/>
    <property type="match status" value="3"/>
</dbReference>
<dbReference type="InterPro" id="IPR018114">
    <property type="entry name" value="TRYPSIN_HIS"/>
</dbReference>
<dbReference type="CDD" id="cd00112">
    <property type="entry name" value="LDLa"/>
    <property type="match status" value="3"/>
</dbReference>
<protein>
    <recommendedName>
        <fullName evidence="10">Peptidase S1 domain-containing protein</fullName>
    </recommendedName>
</protein>
<comment type="caution">
    <text evidence="11">The sequence shown here is derived from an EMBL/GenBank/DDBJ whole genome shotgun (WGS) entry which is preliminary data.</text>
</comment>
<dbReference type="AlphaFoldDB" id="A0A8S0ZHG6"/>
<evidence type="ECO:0000256" key="4">
    <source>
        <dbReference type="ARBA" id="ARBA00023240"/>
    </source>
</evidence>
<sequence length="1037" mass="114675">MILMHNMWFSILFGIIFVTPPAVTRDARNEVFPCSRGVNSLDEFRCQNGTGCVSVKHLCDGVPHCSDTSDEEFCPHRRRDLQTEDWMSHRRKRQTTCGSDQWKCLDGSCISLDNICNGVDDCTDRSDETHPFCKKLLSLTKSGGCILPPYPTHGSYEVSKLPNARPGQALDSFVLTVTCRRGFGIVHPDGGDGSGTQQLYCVNGEYQYQTMPRCVRFCKLNPDPSVRYTCHVPGVGFKTCKNYVAPGTLVNPICNSPIYYTTESLPYMKCNFGYWDYVAQCRAECGRVTPEGTQLVIDGKPAKRGELPWHVGIYRKITSPYLQICGGTLITNNVVLSAAHCFWSDLKKKLPESDFAVAVGKLYRDWDSENDIGAQKSDLLEIRIPSRFQGAEANFQEDIAALILKTPFVYMTYVRPVCVYYDVNFERIQLRPGNAGKVAGWGLTSAQGTAANLLQVIEMPFINVDTCINTIPQSFREYITGDKFCAGYTTGKALCKGDSGGGLAFPDRGLGVDRYYLRGIVSAAPRDDQKLCNDNTYTTFTMITKHQDFIKEALAASAVHRCPQYSFQCDDGSCVDQGSDCNGRQDCADGSDESDELCKPGFVKPTSLPIPEPSPLAIPVTKPPSSSDLNSLLATESCILPPYPDYGTYETNIPISDPGRIIFGSVTLIVTCQQGYGIVTLEDGAIKNSTTIHCVKGNWNQSIVNKCVRVCRLVLDSSIDSNYSCLATAATGFKPTQCDEYVTSGTAVSVSCKSPNYYSDRELPHMRCISGYWDYYPRCKAECGRISPKVIETNGLPVERTDPPWHVGIHRKFPKPYTQVCGGSIISKDAVISAAHCFWNMKVLPASDYAVAAGKLHRAWNDARDENAQKSDVKEINVPRRFQGSREDIAVLILVTPFVFSTFVSPVCLSFDYDLENRQLQEGMLGQVSGWGRTSINGNFSPVLKNIQMPYISVAQCRSKISVADDKFCAGLQNENLCEGDGGAGIAFPSSTGTSIQRYYLRGVVSRPSGRETICDDSPFNVFTYITKHEDFIKDFI</sequence>
<name>A0A8S0ZHG6_ARCPL</name>
<dbReference type="FunFam" id="2.40.10.10:FF:000068">
    <property type="entry name" value="transmembrane protease serine 2"/>
    <property type="match status" value="1"/>
</dbReference>
<gene>
    <name evidence="11" type="ORF">APLA_LOCUS5576</name>
</gene>
<comment type="subcellular location">
    <subcellularLocation>
        <location evidence="1">Secreted</location>
        <location evidence="1">Extracellular space</location>
    </subcellularLocation>
</comment>
<accession>A0A8S0ZHG6</accession>
<dbReference type="EMBL" id="CADEBD010000289">
    <property type="protein sequence ID" value="CAB3232236.1"/>
    <property type="molecule type" value="Genomic_DNA"/>
</dbReference>
<dbReference type="PANTHER" id="PTHR24252">
    <property type="entry name" value="ACROSIN-RELATED"/>
    <property type="match status" value="1"/>
</dbReference>
<feature type="domain" description="Peptidase S1" evidence="10">
    <location>
        <begin position="296"/>
        <end position="555"/>
    </location>
</feature>
<feature type="chain" id="PRO_5035838265" description="Peptidase S1 domain-containing protein" evidence="9">
    <location>
        <begin position="25"/>
        <end position="1037"/>
    </location>
</feature>
<evidence type="ECO:0000256" key="2">
    <source>
        <dbReference type="ARBA" id="ARBA00022656"/>
    </source>
</evidence>
<evidence type="ECO:0000259" key="10">
    <source>
        <dbReference type="PROSITE" id="PS50240"/>
    </source>
</evidence>
<dbReference type="InterPro" id="IPR036055">
    <property type="entry name" value="LDL_receptor-like_sf"/>
</dbReference>
<feature type="signal peptide" evidence="9">
    <location>
        <begin position="1"/>
        <end position="24"/>
    </location>
</feature>
<feature type="disulfide bond" evidence="7">
    <location>
        <begin position="59"/>
        <end position="74"/>
    </location>
</feature>
<keyword evidence="8" id="KW-1133">Transmembrane helix</keyword>
<evidence type="ECO:0000313" key="11">
    <source>
        <dbReference type="EMBL" id="CAB3232236.1"/>
    </source>
</evidence>
<keyword evidence="6" id="KW-1205">Fibrinolytic toxin</keyword>